<evidence type="ECO:0000259" key="2">
    <source>
        <dbReference type="PROSITE" id="PS51340"/>
    </source>
</evidence>
<feature type="transmembrane region" description="Helical" evidence="1">
    <location>
        <begin position="17"/>
        <end position="37"/>
    </location>
</feature>
<dbReference type="PANTHER" id="PTHR14237">
    <property type="entry name" value="MOLYBDOPTERIN COFACTOR SULFURASE MOSC"/>
    <property type="match status" value="1"/>
</dbReference>
<dbReference type="HOGENOM" id="CLU_028286_7_1_1"/>
<dbReference type="OrthoDB" id="17255at2759"/>
<dbReference type="GO" id="GO:0030151">
    <property type="term" value="F:molybdenum ion binding"/>
    <property type="evidence" value="ECO:0007669"/>
    <property type="project" value="InterPro"/>
</dbReference>
<feature type="domain" description="MOSC" evidence="2">
    <location>
        <begin position="268"/>
        <end position="420"/>
    </location>
</feature>
<dbReference type="STRING" id="212818.A0A0D1Z697"/>
<keyword evidence="4" id="KW-1185">Reference proteome</keyword>
<dbReference type="Proteomes" id="UP000054302">
    <property type="component" value="Unassembled WGS sequence"/>
</dbReference>
<dbReference type="RefSeq" id="XP_016220988.1">
    <property type="nucleotide sequence ID" value="XM_016371656.1"/>
</dbReference>
<dbReference type="OMA" id="VYTACRT"/>
<dbReference type="PANTHER" id="PTHR14237:SF23">
    <property type="entry name" value="MOSC DOMAIN PROTEIN (AFU_ORTHOLOGUE AFUA_7G05900)"/>
    <property type="match status" value="1"/>
</dbReference>
<dbReference type="PROSITE" id="PS51340">
    <property type="entry name" value="MOSC"/>
    <property type="match status" value="1"/>
</dbReference>
<organism evidence="3 4">
    <name type="scientific">Exophiala mesophila</name>
    <name type="common">Black yeast-like fungus</name>
    <dbReference type="NCBI Taxonomy" id="212818"/>
    <lineage>
        <taxon>Eukaryota</taxon>
        <taxon>Fungi</taxon>
        <taxon>Dikarya</taxon>
        <taxon>Ascomycota</taxon>
        <taxon>Pezizomycotina</taxon>
        <taxon>Eurotiomycetes</taxon>
        <taxon>Chaetothyriomycetidae</taxon>
        <taxon>Chaetothyriales</taxon>
        <taxon>Herpotrichiellaceae</taxon>
        <taxon>Exophiala</taxon>
    </lineage>
</organism>
<dbReference type="VEuPathDB" id="FungiDB:PV10_06820"/>
<dbReference type="Pfam" id="PF03473">
    <property type="entry name" value="MOSC"/>
    <property type="match status" value="1"/>
</dbReference>
<dbReference type="Pfam" id="PF03476">
    <property type="entry name" value="MOSC_N"/>
    <property type="match status" value="1"/>
</dbReference>
<evidence type="ECO:0000313" key="4">
    <source>
        <dbReference type="Proteomes" id="UP000054302"/>
    </source>
</evidence>
<proteinExistence type="predicted"/>
<gene>
    <name evidence="3" type="ORF">PV10_06820</name>
</gene>
<evidence type="ECO:0000256" key="1">
    <source>
        <dbReference type="SAM" id="Phobius"/>
    </source>
</evidence>
<accession>A0A0D1Z697</accession>
<dbReference type="EMBL" id="KN847524">
    <property type="protein sequence ID" value="KIV89414.1"/>
    <property type="molecule type" value="Genomic_DNA"/>
</dbReference>
<dbReference type="InterPro" id="IPR011037">
    <property type="entry name" value="Pyrv_Knase-like_insert_dom_sf"/>
</dbReference>
<evidence type="ECO:0000313" key="3">
    <source>
        <dbReference type="EMBL" id="KIV89414.1"/>
    </source>
</evidence>
<name>A0A0D1Z697_EXOME</name>
<dbReference type="GO" id="GO:0030170">
    <property type="term" value="F:pyridoxal phosphate binding"/>
    <property type="evidence" value="ECO:0007669"/>
    <property type="project" value="InterPro"/>
</dbReference>
<dbReference type="GO" id="GO:0003824">
    <property type="term" value="F:catalytic activity"/>
    <property type="evidence" value="ECO:0007669"/>
    <property type="project" value="InterPro"/>
</dbReference>
<protein>
    <recommendedName>
        <fullName evidence="2">MOSC domain-containing protein</fullName>
    </recommendedName>
</protein>
<keyword evidence="1" id="KW-0472">Membrane</keyword>
<sequence length="430" mass="48501">MPISQSMIARVQEVVDMAAFEVFVTTVVAGAVFAFLLRRFNVTRVHPSLKGYQKLGTTGPSNLLDEYDSGYTIPQASQTIKDGAGWKVKALLIHPIKSCAPVELSSAEVNGTGFVWDRKFAFAELLTPQARRDAVDEAKKPQWTFRTQRTPGYEKLAHVRPEVWLRPRNNDSHVSTPQDGMLIVSYPYTPSGPFASFVKFFLPSFLLPSKSSFSVPLELPDNHDYPVERVTIWKDSPLWVNVGRHVPESFRLYLGAKNALTLFRVDPNSPREVFRCAPRKEQLGYQANVGFADAYPVHLLNISSVHDIGERVKEDIPRFSSRRFRPNILIQGPAAFNEDDWKIIRIGTHVFFCACHTVRCRLPNVDPDTGARHPVEPDKTLKSFRCIDDGDPLNACLGLQLVPAEGQVFQVHVEDEVVVLERGEHHYIKQ</sequence>
<dbReference type="GeneID" id="27324665"/>
<dbReference type="AlphaFoldDB" id="A0A0D1Z697"/>
<keyword evidence="1" id="KW-1133">Transmembrane helix</keyword>
<keyword evidence="1" id="KW-0812">Transmembrane</keyword>
<dbReference type="InterPro" id="IPR005302">
    <property type="entry name" value="MoCF_Sase_C"/>
</dbReference>
<dbReference type="SUPFAM" id="SSF50800">
    <property type="entry name" value="PK beta-barrel domain-like"/>
    <property type="match status" value="1"/>
</dbReference>
<dbReference type="InterPro" id="IPR005303">
    <property type="entry name" value="MOCOS_middle"/>
</dbReference>
<reference evidence="3 4" key="1">
    <citation type="submission" date="2015-01" db="EMBL/GenBank/DDBJ databases">
        <title>The Genome Sequence of Exophiala mesophila CBS40295.</title>
        <authorList>
            <consortium name="The Broad Institute Genomics Platform"/>
            <person name="Cuomo C."/>
            <person name="de Hoog S."/>
            <person name="Gorbushina A."/>
            <person name="Stielow B."/>
            <person name="Teixiera M."/>
            <person name="Abouelleil A."/>
            <person name="Chapman S.B."/>
            <person name="Priest M."/>
            <person name="Young S.K."/>
            <person name="Wortman J."/>
            <person name="Nusbaum C."/>
            <person name="Birren B."/>
        </authorList>
    </citation>
    <scope>NUCLEOTIDE SEQUENCE [LARGE SCALE GENOMIC DNA]</scope>
    <source>
        <strain evidence="3 4">CBS 40295</strain>
    </source>
</reference>